<gene>
    <name evidence="1" type="ORF">AMTR_s00025p00128750</name>
</gene>
<evidence type="ECO:0000313" key="1">
    <source>
        <dbReference type="EMBL" id="ERN12411.1"/>
    </source>
</evidence>
<dbReference type="HOGENOM" id="CLU_2870571_0_0_1"/>
<keyword evidence="2" id="KW-1185">Reference proteome</keyword>
<sequence>MWNALLLNQRLRRRNSFKSATKFRVFSVKPAKSGDNGVVNRLEDLLKPDLTPITDKIIAEYIWY</sequence>
<proteinExistence type="predicted"/>
<protein>
    <submittedName>
        <fullName evidence="1">Uncharacterized protein</fullName>
    </submittedName>
</protein>
<reference evidence="2" key="1">
    <citation type="journal article" date="2013" name="Science">
        <title>The Amborella genome and the evolution of flowering plants.</title>
        <authorList>
            <consortium name="Amborella Genome Project"/>
        </authorList>
    </citation>
    <scope>NUCLEOTIDE SEQUENCE [LARGE SCALE GENOMIC DNA]</scope>
</reference>
<accession>W1PX49</accession>
<evidence type="ECO:0000313" key="2">
    <source>
        <dbReference type="Proteomes" id="UP000017836"/>
    </source>
</evidence>
<dbReference type="AlphaFoldDB" id="W1PX49"/>
<dbReference type="EMBL" id="KI392614">
    <property type="protein sequence ID" value="ERN12411.1"/>
    <property type="molecule type" value="Genomic_DNA"/>
</dbReference>
<organism evidence="1 2">
    <name type="scientific">Amborella trichopoda</name>
    <dbReference type="NCBI Taxonomy" id="13333"/>
    <lineage>
        <taxon>Eukaryota</taxon>
        <taxon>Viridiplantae</taxon>
        <taxon>Streptophyta</taxon>
        <taxon>Embryophyta</taxon>
        <taxon>Tracheophyta</taxon>
        <taxon>Spermatophyta</taxon>
        <taxon>Magnoliopsida</taxon>
        <taxon>Amborellales</taxon>
        <taxon>Amborellaceae</taxon>
        <taxon>Amborella</taxon>
    </lineage>
</organism>
<name>W1PX49_AMBTC</name>
<dbReference type="Proteomes" id="UP000017836">
    <property type="component" value="Unassembled WGS sequence"/>
</dbReference>
<dbReference type="STRING" id="13333.W1PX49"/>
<dbReference type="Gramene" id="ERN12411">
    <property type="protein sequence ID" value="ERN12411"/>
    <property type="gene ID" value="AMTR_s00025p00128750"/>
</dbReference>